<dbReference type="EMBL" id="OBMM01000009">
    <property type="protein sequence ID" value="SOC30371.1"/>
    <property type="molecule type" value="Genomic_DNA"/>
</dbReference>
<evidence type="ECO:0000259" key="1">
    <source>
        <dbReference type="Pfam" id="PF03462"/>
    </source>
</evidence>
<dbReference type="Pfam" id="PF03462">
    <property type="entry name" value="PCRF"/>
    <property type="match status" value="1"/>
</dbReference>
<gene>
    <name evidence="2" type="ORF">SAMN05428964_10921</name>
</gene>
<protein>
    <submittedName>
        <fullName evidence="2">PCRF domain-containing protein</fullName>
    </submittedName>
</protein>
<sequence length="35" mass="3887">MKRTVEICAAEGGSDSQMFVGDLANAYKKYFDRKG</sequence>
<feature type="domain" description="Peptide chain release factor" evidence="1">
    <location>
        <begin position="4"/>
        <end position="35"/>
    </location>
</feature>
<name>A0A285TYU7_9PROT</name>
<evidence type="ECO:0000313" key="2">
    <source>
        <dbReference type="EMBL" id="SOC30371.1"/>
    </source>
</evidence>
<evidence type="ECO:0000313" key="3">
    <source>
        <dbReference type="Proteomes" id="UP000219068"/>
    </source>
</evidence>
<dbReference type="Proteomes" id="UP000219068">
    <property type="component" value="Unassembled WGS sequence"/>
</dbReference>
<accession>A0A285TYU7</accession>
<dbReference type="GO" id="GO:0006415">
    <property type="term" value="P:translational termination"/>
    <property type="evidence" value="ECO:0007669"/>
    <property type="project" value="InterPro"/>
</dbReference>
<dbReference type="InterPro" id="IPR005139">
    <property type="entry name" value="PCRF"/>
</dbReference>
<dbReference type="AlphaFoldDB" id="A0A285TYU7"/>
<proteinExistence type="predicted"/>
<dbReference type="InterPro" id="IPR045853">
    <property type="entry name" value="Pep_chain_release_fac_I_sf"/>
</dbReference>
<dbReference type="SUPFAM" id="SSF75620">
    <property type="entry name" value="Release factor"/>
    <property type="match status" value="1"/>
</dbReference>
<reference evidence="2 3" key="1">
    <citation type="submission" date="2017-08" db="EMBL/GenBank/DDBJ databases">
        <authorList>
            <person name="de Groot N.N."/>
        </authorList>
    </citation>
    <scope>NUCLEOTIDE SEQUENCE [LARGE SCALE GENOMIC DNA]</scope>
    <source>
        <strain evidence="2 3">USBA 78</strain>
    </source>
</reference>
<dbReference type="Gene3D" id="3.30.70.1660">
    <property type="match status" value="1"/>
</dbReference>
<organism evidence="2 3">
    <name type="scientific">Thalassospira xiamenensis</name>
    <dbReference type="NCBI Taxonomy" id="220697"/>
    <lineage>
        <taxon>Bacteria</taxon>
        <taxon>Pseudomonadati</taxon>
        <taxon>Pseudomonadota</taxon>
        <taxon>Alphaproteobacteria</taxon>
        <taxon>Rhodospirillales</taxon>
        <taxon>Thalassospiraceae</taxon>
        <taxon>Thalassospira</taxon>
    </lineage>
</organism>